<keyword evidence="2" id="KW-0732">Signal</keyword>
<evidence type="ECO:0000313" key="3">
    <source>
        <dbReference type="EMBL" id="KAG2522014.1"/>
    </source>
</evidence>
<dbReference type="EMBL" id="MBDN02000166">
    <property type="protein sequence ID" value="RLN78975.1"/>
    <property type="molecule type" value="Genomic_DNA"/>
</dbReference>
<protein>
    <submittedName>
        <fullName evidence="4">Uncharacterized protein</fullName>
    </submittedName>
</protein>
<organism evidence="4 7">
    <name type="scientific">Phytophthora kernoviae</name>
    <dbReference type="NCBI Taxonomy" id="325452"/>
    <lineage>
        <taxon>Eukaryota</taxon>
        <taxon>Sar</taxon>
        <taxon>Stramenopiles</taxon>
        <taxon>Oomycota</taxon>
        <taxon>Peronosporomycetes</taxon>
        <taxon>Peronosporales</taxon>
        <taxon>Peronosporaceae</taxon>
        <taxon>Phytophthora</taxon>
    </lineage>
</organism>
<dbReference type="EMBL" id="MAYM02002079">
    <property type="protein sequence ID" value="RLN05815.1"/>
    <property type="molecule type" value="Genomic_DNA"/>
</dbReference>
<reference evidence="6 7" key="2">
    <citation type="submission" date="2018-07" db="EMBL/GenBank/DDBJ databases">
        <title>Genome sequencing of oomycete isolates from Chile give support for New Zealand origin for Phytophthora kernoviae and make available the first Nothophytophthora sp. genome.</title>
        <authorList>
            <person name="Studholme D.J."/>
            <person name="Sanfuentes E."/>
            <person name="Panda P."/>
            <person name="Hill R."/>
            <person name="Sambles C."/>
            <person name="Grant M."/>
            <person name="Williams N.M."/>
            <person name="Mcdougal R.L."/>
        </authorList>
    </citation>
    <scope>NUCLEOTIDE SEQUENCE [LARGE SCALE GENOMIC DNA]</scope>
    <source>
        <strain evidence="4">Chile2</strain>
        <strain evidence="5">Chile4</strain>
    </source>
</reference>
<name>A0A3R7FYD3_9STRA</name>
<gene>
    <name evidence="4" type="ORF">BBI17_005628</name>
    <name evidence="5" type="ORF">BBO99_00005590</name>
    <name evidence="3" type="ORF">JM16_005766</name>
</gene>
<dbReference type="Proteomes" id="UP000285624">
    <property type="component" value="Unassembled WGS sequence"/>
</dbReference>
<evidence type="ECO:0000313" key="4">
    <source>
        <dbReference type="EMBL" id="RLN05815.1"/>
    </source>
</evidence>
<accession>A0A3R7FYD3</accession>
<reference evidence="3" key="3">
    <citation type="submission" date="2020-06" db="EMBL/GenBank/DDBJ databases">
        <authorList>
            <person name="Studholme D.J."/>
        </authorList>
    </citation>
    <scope>NUCLEOTIDE SEQUENCE</scope>
    <source>
        <strain evidence="3">NZFS 2646</strain>
    </source>
</reference>
<evidence type="ECO:0000313" key="5">
    <source>
        <dbReference type="EMBL" id="RLN78975.1"/>
    </source>
</evidence>
<keyword evidence="6" id="KW-1185">Reference proteome</keyword>
<dbReference type="Proteomes" id="UP000285883">
    <property type="component" value="Unassembled WGS sequence"/>
</dbReference>
<proteinExistence type="predicted"/>
<keyword evidence="1" id="KW-1133">Transmembrane helix</keyword>
<keyword evidence="1" id="KW-0472">Membrane</keyword>
<evidence type="ECO:0000256" key="1">
    <source>
        <dbReference type="SAM" id="Phobius"/>
    </source>
</evidence>
<dbReference type="EMBL" id="JPWV03000179">
    <property type="protein sequence ID" value="KAG2522014.1"/>
    <property type="molecule type" value="Genomic_DNA"/>
</dbReference>
<keyword evidence="1" id="KW-0812">Transmembrane</keyword>
<feature type="signal peptide" evidence="2">
    <location>
        <begin position="1"/>
        <end position="26"/>
    </location>
</feature>
<evidence type="ECO:0000256" key="2">
    <source>
        <dbReference type="SAM" id="SignalP"/>
    </source>
</evidence>
<feature type="chain" id="PRO_5036343422" evidence="2">
    <location>
        <begin position="27"/>
        <end position="369"/>
    </location>
</feature>
<dbReference type="Proteomes" id="UP000785171">
    <property type="component" value="Unassembled WGS sequence"/>
</dbReference>
<sequence length="369" mass="40386">MQIQTCSPSSVALLLLITTLVMKVAAEEPELVPIGDVLNDQEAIPGPFTPENQEALANLVGESEGLFTGTTEDALLPGEEALIAAEPQTQPDKFFPMDERNTAVLDLVNQFMGQYEDEVGRTSLKASVLQVLKAEKTEPREETQEIEIGTGGEDAIELVENDISQLIRVYLLVNYGFQTKDLECDILEHVDLPRTKGSTQQVGSAIQHEIANVAPASFLQNHTLKVQYDAVEMQDIAMDTENDIETMTYVRFRVADSSGQFSEQDCMVVVLQARGINTLMYTDSVCFDSASKSAVLSAYEYASNNLPVGALIFAAFCGAIVGAVLLIRHRRKNQRYGYSYVRSKVPSHVPSQTESGVKYIDSTSPATAC</sequence>
<feature type="transmembrane region" description="Helical" evidence="1">
    <location>
        <begin position="306"/>
        <end position="327"/>
    </location>
</feature>
<comment type="caution">
    <text evidence="4">The sequence shown here is derived from an EMBL/GenBank/DDBJ whole genome shotgun (WGS) entry which is preliminary data.</text>
</comment>
<dbReference type="AlphaFoldDB" id="A0A3R7FYD3"/>
<reference evidence="3" key="1">
    <citation type="journal article" date="2015" name="Genom Data">
        <title>Genome sequences of six Phytophthora species associated with forests in New Zealand.</title>
        <authorList>
            <person name="Studholme D.J."/>
            <person name="McDougal R.L."/>
            <person name="Sambles C."/>
            <person name="Hansen E."/>
            <person name="Hardy G."/>
            <person name="Grant M."/>
            <person name="Ganley R.J."/>
            <person name="Williams N.M."/>
        </authorList>
    </citation>
    <scope>NUCLEOTIDE SEQUENCE</scope>
    <source>
        <strain evidence="3">NZFS 2646</strain>
    </source>
</reference>
<evidence type="ECO:0000313" key="6">
    <source>
        <dbReference type="Proteomes" id="UP000285624"/>
    </source>
</evidence>
<evidence type="ECO:0000313" key="7">
    <source>
        <dbReference type="Proteomes" id="UP000285883"/>
    </source>
</evidence>